<dbReference type="RefSeq" id="WP_143950928.1">
    <property type="nucleotide sequence ID" value="NZ_BAABMB010000005.1"/>
</dbReference>
<gene>
    <name evidence="1" type="ORF">FOZ76_24525</name>
</gene>
<proteinExistence type="predicted"/>
<accession>A0A556A7F6</accession>
<evidence type="ECO:0000313" key="2">
    <source>
        <dbReference type="Proteomes" id="UP000318405"/>
    </source>
</evidence>
<comment type="caution">
    <text evidence="1">The sequence shown here is derived from an EMBL/GenBank/DDBJ whole genome shotgun (WGS) entry which is preliminary data.</text>
</comment>
<reference evidence="1 2" key="1">
    <citation type="submission" date="2019-07" db="EMBL/GenBank/DDBJ databases">
        <title>Qingshengfaniella alkalisoli gen. nov., sp. nov., isolated from saline soil.</title>
        <authorList>
            <person name="Xu L."/>
            <person name="Huang X.-X."/>
            <person name="Sun J.-Q."/>
        </authorList>
    </citation>
    <scope>NUCLEOTIDE SEQUENCE [LARGE SCALE GENOMIC DNA]</scope>
    <source>
        <strain evidence="1 2">DSM 27279</strain>
    </source>
</reference>
<keyword evidence="2" id="KW-1185">Reference proteome</keyword>
<dbReference type="InterPro" id="IPR011010">
    <property type="entry name" value="DNA_brk_join_enz"/>
</dbReference>
<protein>
    <recommendedName>
        <fullName evidence="3">Tyr recombinase domain-containing protein</fullName>
    </recommendedName>
</protein>
<dbReference type="EMBL" id="VLTJ01000042">
    <property type="protein sequence ID" value="TSH88812.1"/>
    <property type="molecule type" value="Genomic_DNA"/>
</dbReference>
<evidence type="ECO:0008006" key="3">
    <source>
        <dbReference type="Google" id="ProtNLM"/>
    </source>
</evidence>
<dbReference type="AlphaFoldDB" id="A0A556A7F6"/>
<dbReference type="GO" id="GO:0003677">
    <property type="term" value="F:DNA binding"/>
    <property type="evidence" value="ECO:0007669"/>
    <property type="project" value="InterPro"/>
</dbReference>
<dbReference type="OrthoDB" id="662444at2"/>
<dbReference type="SUPFAM" id="SSF56349">
    <property type="entry name" value="DNA breaking-rejoining enzymes"/>
    <property type="match status" value="1"/>
</dbReference>
<evidence type="ECO:0000313" key="1">
    <source>
        <dbReference type="EMBL" id="TSH88812.1"/>
    </source>
</evidence>
<organism evidence="1 2">
    <name type="scientific">Verticiella sediminum</name>
    <dbReference type="NCBI Taxonomy" id="1247510"/>
    <lineage>
        <taxon>Bacteria</taxon>
        <taxon>Pseudomonadati</taxon>
        <taxon>Pseudomonadota</taxon>
        <taxon>Betaproteobacteria</taxon>
        <taxon>Burkholderiales</taxon>
        <taxon>Alcaligenaceae</taxon>
        <taxon>Verticiella</taxon>
    </lineage>
</organism>
<sequence>MGSLRYAPPRAGRFFCRWSAKAAARTNPCRRIPMFSASKAIPLVDGEDMVYIFRHPERLEAEGLERCAIPLALRLQFAVRRSKIVSLEWERIDLEERHVIWPDARLAVSPSA</sequence>
<name>A0A556A7F6_9BURK</name>
<dbReference type="Proteomes" id="UP000318405">
    <property type="component" value="Unassembled WGS sequence"/>
</dbReference>